<organism evidence="1 2">
    <name type="scientific">Campylobacter vulpis</name>
    <dbReference type="NCBI Taxonomy" id="1655500"/>
    <lineage>
        <taxon>Bacteria</taxon>
        <taxon>Pseudomonadati</taxon>
        <taxon>Campylobacterota</taxon>
        <taxon>Epsilonproteobacteria</taxon>
        <taxon>Campylobacterales</taxon>
        <taxon>Campylobacteraceae</taxon>
        <taxon>Campylobacter</taxon>
    </lineage>
</organism>
<dbReference type="EMBL" id="LDWY01000002">
    <property type="protein sequence ID" value="PHY92362.1"/>
    <property type="molecule type" value="Genomic_DNA"/>
</dbReference>
<evidence type="ECO:0000313" key="2">
    <source>
        <dbReference type="Proteomes" id="UP000237472"/>
    </source>
</evidence>
<name>A0A2G4R731_9BACT</name>
<evidence type="ECO:0000313" key="1">
    <source>
        <dbReference type="EMBL" id="PHY92362.1"/>
    </source>
</evidence>
<comment type="caution">
    <text evidence="1">The sequence shown here is derived from an EMBL/GenBank/DDBJ whole genome shotgun (WGS) entry which is preliminary data.</text>
</comment>
<dbReference type="PROSITE" id="PS51257">
    <property type="entry name" value="PROKAR_LIPOPROTEIN"/>
    <property type="match status" value="1"/>
</dbReference>
<protein>
    <recommendedName>
        <fullName evidence="3">Lipoprotein</fullName>
    </recommendedName>
</protein>
<evidence type="ECO:0008006" key="3">
    <source>
        <dbReference type="Google" id="ProtNLM"/>
    </source>
</evidence>
<accession>A0A2G4R731</accession>
<dbReference type="AlphaFoldDB" id="A0A2G4R731"/>
<gene>
    <name evidence="1" type="ORF">AA994_00455</name>
</gene>
<dbReference type="Proteomes" id="UP000237472">
    <property type="component" value="Unassembled WGS sequence"/>
</dbReference>
<sequence length="62" mass="7176">MKGLEMKRKFQFVFILFFGVLMLSACSAKHQGKYDDFFSDKKGWIPVNSQNQDLNKGNANEK</sequence>
<reference evidence="2" key="1">
    <citation type="submission" date="2015-06" db="EMBL/GenBank/DDBJ databases">
        <authorList>
            <person name="Parisi A."/>
            <person name="Chiara M."/>
            <person name="Florio D."/>
            <person name="Miccolupo A."/>
            <person name="Manzari C."/>
            <person name="Mion D."/>
            <person name="Caruso M."/>
            <person name="D'erchia A.M."/>
            <person name="Zanoni R."/>
        </authorList>
    </citation>
    <scope>NUCLEOTIDE SEQUENCE [LARGE SCALE GENOMIC DNA]</scope>
    <source>
        <strain evidence="2">73/13</strain>
    </source>
</reference>
<proteinExistence type="predicted"/>